<keyword evidence="6" id="KW-0732">Signal</keyword>
<dbReference type="GO" id="GO:0046872">
    <property type="term" value="F:metal ion binding"/>
    <property type="evidence" value="ECO:0007669"/>
    <property type="project" value="InterPro"/>
</dbReference>
<evidence type="ECO:0000256" key="5">
    <source>
        <dbReference type="ARBA" id="ARBA00023049"/>
    </source>
</evidence>
<feature type="domain" description="Peptidase M16 N-terminal" evidence="7">
    <location>
        <begin position="36"/>
        <end position="179"/>
    </location>
</feature>
<dbReference type="PANTHER" id="PTHR43690">
    <property type="entry name" value="NARDILYSIN"/>
    <property type="match status" value="1"/>
</dbReference>
<feature type="chain" id="PRO_5015681984" evidence="6">
    <location>
        <begin position="21"/>
        <end position="441"/>
    </location>
</feature>
<comment type="similarity">
    <text evidence="1">Belongs to the peptidase M16 family.</text>
</comment>
<keyword evidence="2" id="KW-0645">Protease</keyword>
<dbReference type="InterPro" id="IPR050626">
    <property type="entry name" value="Peptidase_M16"/>
</dbReference>
<dbReference type="Pfam" id="PF00675">
    <property type="entry name" value="Peptidase_M16"/>
    <property type="match status" value="1"/>
</dbReference>
<name>A0A2U1JHN5_9FLAO</name>
<accession>A0A2U1JHN5</accession>
<dbReference type="OrthoDB" id="9811314at2"/>
<dbReference type="GO" id="GO:0006508">
    <property type="term" value="P:proteolysis"/>
    <property type="evidence" value="ECO:0007669"/>
    <property type="project" value="UniProtKB-KW"/>
</dbReference>
<dbReference type="EMBL" id="QCZI01000013">
    <property type="protein sequence ID" value="PWA04514.1"/>
    <property type="molecule type" value="Genomic_DNA"/>
</dbReference>
<evidence type="ECO:0000256" key="4">
    <source>
        <dbReference type="ARBA" id="ARBA00022833"/>
    </source>
</evidence>
<evidence type="ECO:0000313" key="10">
    <source>
        <dbReference type="Proteomes" id="UP000245449"/>
    </source>
</evidence>
<sequence>MKHSIMALSAALMLGGVASAQKVAFEEYNLENGLHVILHNDPSAPTIITSVMYHVGAKDEQPNRTGFAHFFEHLLFEGTENIKRGDWMNIVTSNGGVNNANTTEDRTYYYEVFPSNNLELGLWMEAERMMHPVINQIGVNTQNEVVKEEKRLRYDNSPYGQLIPEVKRNMFKNHPYRWTTIGSMEHLDAAKLEEFQAFNKKFYIPNNAVLVVAGDFNKDQAKEWIQKYFGPIKKRPVIKRETFVEEPITKTIKATYEDANIQIPMVVTAYRTPSMKTRDARVLDMISTILSDGKSSRLYKKIVDDKKMALQIGAFSYSQEDYGTYIVYGLPQAPFTTADITKEIDEEIVKLQTELISEKELQKLENKYENQYVNNNASVEGIADNLATYYLLYGDVNLINTEIDIYRSITREEIRDIAKKYLNPNQRLLLDYVPSKDKAQN</sequence>
<dbReference type="InterPro" id="IPR011249">
    <property type="entry name" value="Metalloenz_LuxS/M16"/>
</dbReference>
<evidence type="ECO:0000259" key="8">
    <source>
        <dbReference type="Pfam" id="PF05193"/>
    </source>
</evidence>
<keyword evidence="10" id="KW-1185">Reference proteome</keyword>
<dbReference type="Proteomes" id="UP000245449">
    <property type="component" value="Unassembled WGS sequence"/>
</dbReference>
<comment type="caution">
    <text evidence="9">The sequence shown here is derived from an EMBL/GenBank/DDBJ whole genome shotgun (WGS) entry which is preliminary data.</text>
</comment>
<evidence type="ECO:0000256" key="6">
    <source>
        <dbReference type="SAM" id="SignalP"/>
    </source>
</evidence>
<dbReference type="InterPro" id="IPR007863">
    <property type="entry name" value="Peptidase_M16_C"/>
</dbReference>
<dbReference type="InterPro" id="IPR011765">
    <property type="entry name" value="Pept_M16_N"/>
</dbReference>
<dbReference type="SUPFAM" id="SSF63411">
    <property type="entry name" value="LuxS/MPP-like metallohydrolase"/>
    <property type="match status" value="2"/>
</dbReference>
<dbReference type="PANTHER" id="PTHR43690:SF17">
    <property type="entry name" value="PROTEIN YHJJ"/>
    <property type="match status" value="1"/>
</dbReference>
<feature type="domain" description="Peptidase M16 C-terminal" evidence="8">
    <location>
        <begin position="192"/>
        <end position="366"/>
    </location>
</feature>
<keyword evidence="5" id="KW-0482">Metalloprotease</keyword>
<evidence type="ECO:0000313" key="9">
    <source>
        <dbReference type="EMBL" id="PWA04514.1"/>
    </source>
</evidence>
<protein>
    <submittedName>
        <fullName evidence="9">Peptidase M16</fullName>
    </submittedName>
</protein>
<feature type="signal peptide" evidence="6">
    <location>
        <begin position="1"/>
        <end position="20"/>
    </location>
</feature>
<reference evidence="9 10" key="1">
    <citation type="submission" date="2018-04" db="EMBL/GenBank/DDBJ databases">
        <title>Flavobacterium sp. nov., isolated from glacier ice.</title>
        <authorList>
            <person name="Liu Q."/>
            <person name="Xin Y.-H."/>
        </authorList>
    </citation>
    <scope>NUCLEOTIDE SEQUENCE [LARGE SCALE GENOMIC DNA]</scope>
    <source>
        <strain evidence="9 10">RB1R5</strain>
    </source>
</reference>
<evidence type="ECO:0000256" key="1">
    <source>
        <dbReference type="ARBA" id="ARBA00007261"/>
    </source>
</evidence>
<organism evidence="9 10">
    <name type="scientific">Flavobacterium psychrotolerans</name>
    <dbReference type="NCBI Taxonomy" id="2169410"/>
    <lineage>
        <taxon>Bacteria</taxon>
        <taxon>Pseudomonadati</taxon>
        <taxon>Bacteroidota</taxon>
        <taxon>Flavobacteriia</taxon>
        <taxon>Flavobacteriales</taxon>
        <taxon>Flavobacteriaceae</taxon>
        <taxon>Flavobacterium</taxon>
    </lineage>
</organism>
<evidence type="ECO:0000256" key="3">
    <source>
        <dbReference type="ARBA" id="ARBA00022801"/>
    </source>
</evidence>
<keyword evidence="4" id="KW-0862">Zinc</keyword>
<dbReference type="Gene3D" id="3.30.830.10">
    <property type="entry name" value="Metalloenzyme, LuxS/M16 peptidase-like"/>
    <property type="match status" value="2"/>
</dbReference>
<keyword evidence="3" id="KW-0378">Hydrolase</keyword>
<dbReference type="Pfam" id="PF05193">
    <property type="entry name" value="Peptidase_M16_C"/>
    <property type="match status" value="1"/>
</dbReference>
<dbReference type="RefSeq" id="WP_116725327.1">
    <property type="nucleotide sequence ID" value="NZ_QCZI01000013.1"/>
</dbReference>
<dbReference type="GO" id="GO:0008237">
    <property type="term" value="F:metallopeptidase activity"/>
    <property type="evidence" value="ECO:0007669"/>
    <property type="project" value="UniProtKB-KW"/>
</dbReference>
<gene>
    <name evidence="9" type="ORF">DB895_10515</name>
</gene>
<evidence type="ECO:0000259" key="7">
    <source>
        <dbReference type="Pfam" id="PF00675"/>
    </source>
</evidence>
<dbReference type="AlphaFoldDB" id="A0A2U1JHN5"/>
<evidence type="ECO:0000256" key="2">
    <source>
        <dbReference type="ARBA" id="ARBA00022670"/>
    </source>
</evidence>
<proteinExistence type="inferred from homology"/>